<name>A0ABN6NDA1_9BACT</name>
<dbReference type="InterPro" id="IPR007229">
    <property type="entry name" value="Nic_PRibTrfase-Fam"/>
</dbReference>
<dbReference type="NCBIfam" id="NF006695">
    <property type="entry name" value="PRK09243.1-2"/>
    <property type="match status" value="1"/>
</dbReference>
<accession>A0ABN6NDA1</accession>
<comment type="similarity">
    <text evidence="2 9">Belongs to the NAPRTase family.</text>
</comment>
<evidence type="ECO:0000313" key="14">
    <source>
        <dbReference type="Proteomes" id="UP001162734"/>
    </source>
</evidence>
<dbReference type="Gene3D" id="3.20.20.70">
    <property type="entry name" value="Aldolase class I"/>
    <property type="match status" value="1"/>
</dbReference>
<dbReference type="SUPFAM" id="SSF51690">
    <property type="entry name" value="Nicotinate/Quinolinate PRTase C-terminal domain-like"/>
    <property type="match status" value="1"/>
</dbReference>
<evidence type="ECO:0000256" key="8">
    <source>
        <dbReference type="ARBA" id="ARBA00048668"/>
    </source>
</evidence>
<dbReference type="Proteomes" id="UP001162734">
    <property type="component" value="Chromosome"/>
</dbReference>
<keyword evidence="4" id="KW-0597">Phosphoprotein</keyword>
<dbReference type="InterPro" id="IPR040727">
    <property type="entry name" value="NAPRTase_N"/>
</dbReference>
<dbReference type="SUPFAM" id="SSF54675">
    <property type="entry name" value="Nicotinate/Quinolinate PRTase N-terminal domain-like"/>
    <property type="match status" value="1"/>
</dbReference>
<evidence type="ECO:0000259" key="11">
    <source>
        <dbReference type="Pfam" id="PF17767"/>
    </source>
</evidence>
<dbReference type="InterPro" id="IPR006405">
    <property type="entry name" value="Nic_PRibTrfase_pncB"/>
</dbReference>
<dbReference type="CDD" id="cd01570">
    <property type="entry name" value="NAPRTase_A"/>
    <property type="match status" value="1"/>
</dbReference>
<reference evidence="14" key="1">
    <citation type="journal article" date="2022" name="Int. J. Syst. Evol. Microbiol.">
        <title>Anaeromyxobacter oryzae sp. nov., Anaeromyxobacter diazotrophicus sp. nov. and Anaeromyxobacter paludicola sp. nov., isolated from paddy soils.</title>
        <authorList>
            <person name="Itoh H."/>
            <person name="Xu Z."/>
            <person name="Mise K."/>
            <person name="Masuda Y."/>
            <person name="Ushijima N."/>
            <person name="Hayakawa C."/>
            <person name="Shiratori Y."/>
            <person name="Senoo K."/>
        </authorList>
    </citation>
    <scope>NUCLEOTIDE SEQUENCE [LARGE SCALE GENOMIC DNA]</scope>
    <source>
        <strain evidence="14">Red630</strain>
    </source>
</reference>
<dbReference type="EC" id="6.3.4.21" evidence="3 9"/>
<keyword evidence="13" id="KW-0328">Glycosyltransferase</keyword>
<dbReference type="Pfam" id="PF04095">
    <property type="entry name" value="NAPRTase"/>
    <property type="match status" value="1"/>
</dbReference>
<feature type="domain" description="Nicotinate/nicotinamide phosphoribosyltransferase" evidence="10">
    <location>
        <begin position="166"/>
        <end position="345"/>
    </location>
</feature>
<dbReference type="Pfam" id="PF17956">
    <property type="entry name" value="NAPRTase_C"/>
    <property type="match status" value="1"/>
</dbReference>
<keyword evidence="7 9" id="KW-0808">Transferase</keyword>
<gene>
    <name evidence="13" type="ORF">AMPC_35180</name>
</gene>
<sequence length="489" mass="53413">MPLPSALYRPSLALLTDFYQLTMAYAAWKEGLADTEAVFTISFRRHPYGGGFTIAAGLELAVDYLEHFRFDEEDLAFVAAQRGADGAPLFEAGFIDHLRGLRLEVDVDAVPEGTAVFPYEPVVRVKGPIIPCMLLETPLLDLVNFQTLIATKAARVCLAARGEPVVEFGLRRAQGVDGALAASRAAYLGGCAGTSNVLAGRLFGIPVKGTHAHSWVMLFDDEREAFESYARALPANCLFLVDTYDSLEGVRHAVEVGKWLRAQGKELLGIRLDSGDLAWLSIQARRLLDEAGFQKATVFASNELDELIIDSLKEQGARIAAWGVGTRLVTGQPDGALGGVYKLTAVRRPGEPWKYRVKLSERVQKTTIPGLLQVRRFVQDGVLVADAIYDEWSGLPSPATIVDPLDLTRRKTLDGALEGEDLLRPVFRGGALVGPRPTLEEARARVRQQLALLHPGVKRFVNPHQLPVGLEKGLFERRTALVLAARGES</sequence>
<comment type="PTM">
    <text evidence="9">Transiently phosphorylated on a His residue during the reaction cycle. Phosphorylation strongly increases the affinity for substrates and increases the rate of nicotinate D-ribonucleotide production. Dephosphorylation regenerates the low-affinity form of the enzyme, leading to product release.</text>
</comment>
<dbReference type="PANTHER" id="PTHR11098">
    <property type="entry name" value="NICOTINATE PHOSPHORIBOSYLTRANSFERASE"/>
    <property type="match status" value="1"/>
</dbReference>
<dbReference type="NCBIfam" id="TIGR01513">
    <property type="entry name" value="NAPRTase_put"/>
    <property type="match status" value="1"/>
</dbReference>
<comment type="pathway">
    <text evidence="1 9">Cofactor biosynthesis; NAD(+) biosynthesis; nicotinate D-ribonucleotide from nicotinate: step 1/1.</text>
</comment>
<feature type="domain" description="Nicotinate phosphoribosyltransferase C-terminal" evidence="12">
    <location>
        <begin position="375"/>
        <end position="476"/>
    </location>
</feature>
<dbReference type="PIRSF" id="PIRSF000484">
    <property type="entry name" value="NAPRT"/>
    <property type="match status" value="1"/>
</dbReference>
<evidence type="ECO:0000313" key="13">
    <source>
        <dbReference type="EMBL" id="BDG10405.1"/>
    </source>
</evidence>
<proteinExistence type="inferred from homology"/>
<comment type="catalytic activity">
    <reaction evidence="8 9">
        <text>5-phospho-alpha-D-ribose 1-diphosphate + nicotinate + ATP + H2O = nicotinate beta-D-ribonucleotide + ADP + phosphate + diphosphate</text>
        <dbReference type="Rhea" id="RHEA:36163"/>
        <dbReference type="ChEBI" id="CHEBI:15377"/>
        <dbReference type="ChEBI" id="CHEBI:30616"/>
        <dbReference type="ChEBI" id="CHEBI:32544"/>
        <dbReference type="ChEBI" id="CHEBI:33019"/>
        <dbReference type="ChEBI" id="CHEBI:43474"/>
        <dbReference type="ChEBI" id="CHEBI:57502"/>
        <dbReference type="ChEBI" id="CHEBI:58017"/>
        <dbReference type="ChEBI" id="CHEBI:456216"/>
        <dbReference type="EC" id="6.3.4.21"/>
    </reaction>
</comment>
<keyword evidence="6 9" id="KW-0662">Pyridine nucleotide biosynthesis</keyword>
<dbReference type="EMBL" id="AP025592">
    <property type="protein sequence ID" value="BDG10405.1"/>
    <property type="molecule type" value="Genomic_DNA"/>
</dbReference>
<evidence type="ECO:0000256" key="7">
    <source>
        <dbReference type="ARBA" id="ARBA00022679"/>
    </source>
</evidence>
<protein>
    <recommendedName>
        <fullName evidence="3 9">Nicotinate phosphoribosyltransferase</fullName>
        <ecNumber evidence="3 9">6.3.4.21</ecNumber>
    </recommendedName>
</protein>
<dbReference type="Gene3D" id="3.20.140.10">
    <property type="entry name" value="nicotinate phosphoribosyltransferase"/>
    <property type="match status" value="1"/>
</dbReference>
<dbReference type="RefSeq" id="WP_248342879.1">
    <property type="nucleotide sequence ID" value="NZ_AP025592.1"/>
</dbReference>
<dbReference type="PANTHER" id="PTHR11098:SF1">
    <property type="entry name" value="NICOTINATE PHOSPHORIBOSYLTRANSFERASE"/>
    <property type="match status" value="1"/>
</dbReference>
<evidence type="ECO:0000259" key="12">
    <source>
        <dbReference type="Pfam" id="PF17956"/>
    </source>
</evidence>
<evidence type="ECO:0000256" key="4">
    <source>
        <dbReference type="ARBA" id="ARBA00022553"/>
    </source>
</evidence>
<dbReference type="InterPro" id="IPR041619">
    <property type="entry name" value="NAPRTase_C"/>
</dbReference>
<keyword evidence="5 9" id="KW-0436">Ligase</keyword>
<evidence type="ECO:0000256" key="1">
    <source>
        <dbReference type="ARBA" id="ARBA00004952"/>
    </source>
</evidence>
<evidence type="ECO:0000256" key="6">
    <source>
        <dbReference type="ARBA" id="ARBA00022642"/>
    </source>
</evidence>
<dbReference type="InterPro" id="IPR036068">
    <property type="entry name" value="Nicotinate_pribotase-like_C"/>
</dbReference>
<keyword evidence="14" id="KW-1185">Reference proteome</keyword>
<dbReference type="InterPro" id="IPR013785">
    <property type="entry name" value="Aldolase_TIM"/>
</dbReference>
<comment type="function">
    <text evidence="9">Catalyzes the first step in the biosynthesis of NAD from nicotinic acid, the ATP-dependent synthesis of beta-nicotinate D-ribonucleotide from nicotinate and 5-phospho-D-ribose 1-phosphate.</text>
</comment>
<dbReference type="NCBIfam" id="NF009131">
    <property type="entry name" value="PRK12484.1"/>
    <property type="match status" value="1"/>
</dbReference>
<organism evidence="13 14">
    <name type="scientific">Anaeromyxobacter paludicola</name>
    <dbReference type="NCBI Taxonomy" id="2918171"/>
    <lineage>
        <taxon>Bacteria</taxon>
        <taxon>Pseudomonadati</taxon>
        <taxon>Myxococcota</taxon>
        <taxon>Myxococcia</taxon>
        <taxon>Myxococcales</taxon>
        <taxon>Cystobacterineae</taxon>
        <taxon>Anaeromyxobacteraceae</taxon>
        <taxon>Anaeromyxobacter</taxon>
    </lineage>
</organism>
<feature type="domain" description="Nicotinate phosphoribosyltransferase N-terminal" evidence="11">
    <location>
        <begin position="14"/>
        <end position="144"/>
    </location>
</feature>
<dbReference type="GO" id="GO:0016757">
    <property type="term" value="F:glycosyltransferase activity"/>
    <property type="evidence" value="ECO:0007669"/>
    <property type="project" value="UniProtKB-KW"/>
</dbReference>
<evidence type="ECO:0000256" key="2">
    <source>
        <dbReference type="ARBA" id="ARBA00010897"/>
    </source>
</evidence>
<evidence type="ECO:0000256" key="3">
    <source>
        <dbReference type="ARBA" id="ARBA00013236"/>
    </source>
</evidence>
<evidence type="ECO:0000256" key="9">
    <source>
        <dbReference type="RuleBase" id="RU365100"/>
    </source>
</evidence>
<dbReference type="Pfam" id="PF17767">
    <property type="entry name" value="NAPRTase_N"/>
    <property type="match status" value="1"/>
</dbReference>
<evidence type="ECO:0000259" key="10">
    <source>
        <dbReference type="Pfam" id="PF04095"/>
    </source>
</evidence>
<evidence type="ECO:0000256" key="5">
    <source>
        <dbReference type="ARBA" id="ARBA00022598"/>
    </source>
</evidence>
<dbReference type="InterPro" id="IPR041525">
    <property type="entry name" value="N/Namide_PRibTrfase"/>
</dbReference>